<organism evidence="1 2">
    <name type="scientific">Punica granatum</name>
    <name type="common">Pomegranate</name>
    <dbReference type="NCBI Taxonomy" id="22663"/>
    <lineage>
        <taxon>Eukaryota</taxon>
        <taxon>Viridiplantae</taxon>
        <taxon>Streptophyta</taxon>
        <taxon>Embryophyta</taxon>
        <taxon>Tracheophyta</taxon>
        <taxon>Spermatophyta</taxon>
        <taxon>Magnoliopsida</taxon>
        <taxon>eudicotyledons</taxon>
        <taxon>Gunneridae</taxon>
        <taxon>Pentapetalae</taxon>
        <taxon>rosids</taxon>
        <taxon>malvids</taxon>
        <taxon>Myrtales</taxon>
        <taxon>Lythraceae</taxon>
        <taxon>Punica</taxon>
    </lineage>
</organism>
<dbReference type="AlphaFoldDB" id="A0A2I0JYY0"/>
<protein>
    <submittedName>
        <fullName evidence="1">Uncharacterized protein</fullName>
    </submittedName>
</protein>
<sequence>MEREDADHPLSQFRTQAITFWKWDFRTLSCTIGIPSNPNQKGSASLNRELHKLALRHVGSSSRVLPVQAAKVTHCELPETCLIIYPFSVITIQRFNPQSPMFDDYVGMKILRVSITKLDPIVVRFLESKKLFFEKYLLKFPCKLLLKPSEERVKALMRRLLSTPHMR</sequence>
<dbReference type="EMBL" id="PGOL01001030">
    <property type="protein sequence ID" value="PKI61515.1"/>
    <property type="molecule type" value="Genomic_DNA"/>
</dbReference>
<accession>A0A2I0JYY0</accession>
<proteinExistence type="predicted"/>
<evidence type="ECO:0000313" key="1">
    <source>
        <dbReference type="EMBL" id="PKI61515.1"/>
    </source>
</evidence>
<reference evidence="1 2" key="1">
    <citation type="submission" date="2017-11" db="EMBL/GenBank/DDBJ databases">
        <title>De-novo sequencing of pomegranate (Punica granatum L.) genome.</title>
        <authorList>
            <person name="Akparov Z."/>
            <person name="Amiraslanov A."/>
            <person name="Hajiyeva S."/>
            <person name="Abbasov M."/>
            <person name="Kaur K."/>
            <person name="Hamwieh A."/>
            <person name="Solovyev V."/>
            <person name="Salamov A."/>
            <person name="Braich B."/>
            <person name="Kosarev P."/>
            <person name="Mahmoud A."/>
            <person name="Hajiyev E."/>
            <person name="Babayeva S."/>
            <person name="Izzatullayeva V."/>
            <person name="Mammadov A."/>
            <person name="Mammadov A."/>
            <person name="Sharifova S."/>
            <person name="Ojaghi J."/>
            <person name="Eynullazada K."/>
            <person name="Bayramov B."/>
            <person name="Abdulazimova A."/>
            <person name="Shahmuradov I."/>
        </authorList>
    </citation>
    <scope>NUCLEOTIDE SEQUENCE [LARGE SCALE GENOMIC DNA]</scope>
    <source>
        <strain evidence="2">cv. AG2017</strain>
        <tissue evidence="1">Leaf</tissue>
    </source>
</reference>
<keyword evidence="2" id="KW-1185">Reference proteome</keyword>
<comment type="caution">
    <text evidence="1">The sequence shown here is derived from an EMBL/GenBank/DDBJ whole genome shotgun (WGS) entry which is preliminary data.</text>
</comment>
<dbReference type="Proteomes" id="UP000233551">
    <property type="component" value="Unassembled WGS sequence"/>
</dbReference>
<name>A0A2I0JYY0_PUNGR</name>
<gene>
    <name evidence="1" type="ORF">CRG98_018099</name>
</gene>
<evidence type="ECO:0000313" key="2">
    <source>
        <dbReference type="Proteomes" id="UP000233551"/>
    </source>
</evidence>